<evidence type="ECO:0008006" key="3">
    <source>
        <dbReference type="Google" id="ProtNLM"/>
    </source>
</evidence>
<dbReference type="PANTHER" id="PTHR28457">
    <property type="entry name" value="COILED-COIL DOMAIN-CONTAINING PROTEIN 189"/>
    <property type="match status" value="1"/>
</dbReference>
<dbReference type="Pfam" id="PF14769">
    <property type="entry name" value="CLAMP"/>
    <property type="match status" value="1"/>
</dbReference>
<sequence length="152" mass="17561">MSGEEARREKNEQRVVMKKQEAEILQWDALPAQLIREFQELSAEELLHKMENILGFTNHRTCVRETVLLHYYLFGFWWAKEARFTPTQTSFTMAVLHMLLENLREKQMSSVDNLVVLIKAIAVACHCSPSDEDTTSLLDNNEAAALICYVTK</sequence>
<keyword evidence="2" id="KW-1185">Reference proteome</keyword>
<evidence type="ECO:0000313" key="2">
    <source>
        <dbReference type="Proteomes" id="UP001469553"/>
    </source>
</evidence>
<dbReference type="InterPro" id="IPR032727">
    <property type="entry name" value="CLAMP"/>
</dbReference>
<proteinExistence type="predicted"/>
<dbReference type="EMBL" id="JAHRIP010088437">
    <property type="protein sequence ID" value="MEQ2316282.1"/>
    <property type="molecule type" value="Genomic_DNA"/>
</dbReference>
<reference evidence="1 2" key="1">
    <citation type="submission" date="2021-06" db="EMBL/GenBank/DDBJ databases">
        <authorList>
            <person name="Palmer J.M."/>
        </authorList>
    </citation>
    <scope>NUCLEOTIDE SEQUENCE [LARGE SCALE GENOMIC DNA]</scope>
    <source>
        <strain evidence="1 2">AS_MEX2019</strain>
        <tissue evidence="1">Muscle</tissue>
    </source>
</reference>
<gene>
    <name evidence="1" type="ORF">AMECASPLE_031044</name>
</gene>
<feature type="non-terminal residue" evidence="1">
    <location>
        <position position="152"/>
    </location>
</feature>
<organism evidence="1 2">
    <name type="scientific">Ameca splendens</name>
    <dbReference type="NCBI Taxonomy" id="208324"/>
    <lineage>
        <taxon>Eukaryota</taxon>
        <taxon>Metazoa</taxon>
        <taxon>Chordata</taxon>
        <taxon>Craniata</taxon>
        <taxon>Vertebrata</taxon>
        <taxon>Euteleostomi</taxon>
        <taxon>Actinopterygii</taxon>
        <taxon>Neopterygii</taxon>
        <taxon>Teleostei</taxon>
        <taxon>Neoteleostei</taxon>
        <taxon>Acanthomorphata</taxon>
        <taxon>Ovalentaria</taxon>
        <taxon>Atherinomorphae</taxon>
        <taxon>Cyprinodontiformes</taxon>
        <taxon>Goodeidae</taxon>
        <taxon>Ameca</taxon>
    </lineage>
</organism>
<evidence type="ECO:0000313" key="1">
    <source>
        <dbReference type="EMBL" id="MEQ2316282.1"/>
    </source>
</evidence>
<comment type="caution">
    <text evidence="1">The sequence shown here is derived from an EMBL/GenBank/DDBJ whole genome shotgun (WGS) entry which is preliminary data.</text>
</comment>
<dbReference type="PANTHER" id="PTHR28457:SF3">
    <property type="entry name" value="CILIARY-ASSOCIATED CALCIUM-BINDING COILED-COIL PROTEIN 1"/>
    <property type="match status" value="1"/>
</dbReference>
<dbReference type="Proteomes" id="UP001469553">
    <property type="component" value="Unassembled WGS sequence"/>
</dbReference>
<name>A0ABV1AE97_9TELE</name>
<protein>
    <recommendedName>
        <fullName evidence="3">Cytoskeleton-associated protein 5</fullName>
    </recommendedName>
</protein>
<accession>A0ABV1AE97</accession>